<accession>D4P7Q9</accession>
<reference evidence="1 2" key="1">
    <citation type="journal article" date="2011" name="Appl. Environ. Microbiol.">
        <title>Genomic and functional analyses of Rhodococcus equi phages ReqiPepy6, ReqiPoco6, ReqiPine5, and ReqiDocB7.</title>
        <authorList>
            <person name="Summer E.J."/>
            <person name="Liu M."/>
            <person name="Gill J.J."/>
            <person name="Grant M."/>
            <person name="Chan-Cortes T.N."/>
            <person name="Ferguson L."/>
            <person name="Janes C."/>
            <person name="Lange K."/>
            <person name="Bertoli M."/>
            <person name="Moore C."/>
            <person name="Orchard R.C."/>
            <person name="Cohen N."/>
            <person name="Young R."/>
        </authorList>
    </citation>
    <scope>NUCLEOTIDE SEQUENCE [LARGE SCALE GENOMIC DNA]</scope>
</reference>
<dbReference type="GeneID" id="18559751"/>
<dbReference type="EMBL" id="GU580942">
    <property type="protein sequence ID" value="ADD81039.1"/>
    <property type="molecule type" value="Genomic_DNA"/>
</dbReference>
<dbReference type="RefSeq" id="YP_009012622.1">
    <property type="nucleotide sequence ID" value="NC_023694.1"/>
</dbReference>
<dbReference type="KEGG" id="vg:18559751"/>
<organism evidence="1 2">
    <name type="scientific">Rhodococcus phage ReqiPoco6</name>
    <dbReference type="NCBI Taxonomy" id="691964"/>
    <lineage>
        <taxon>Viruses</taxon>
        <taxon>Duplodnaviria</taxon>
        <taxon>Heunggongvirae</taxon>
        <taxon>Uroviricota</taxon>
        <taxon>Caudoviricetes</taxon>
        <taxon>Pepyhexavirus</taxon>
        <taxon>Pepyhexavirus poco6</taxon>
    </lineage>
</organism>
<evidence type="ECO:0000313" key="2">
    <source>
        <dbReference type="Proteomes" id="UP000001057"/>
    </source>
</evidence>
<evidence type="ECO:0000313" key="1">
    <source>
        <dbReference type="EMBL" id="ADD81039.1"/>
    </source>
</evidence>
<keyword evidence="2" id="KW-1185">Reference proteome</keyword>
<gene>
    <name evidence="1" type="ORF">Poco6gene041</name>
</gene>
<protein>
    <submittedName>
        <fullName evidence="1">Gp041</fullName>
    </submittedName>
</protein>
<dbReference type="Proteomes" id="UP000001057">
    <property type="component" value="Segment"/>
</dbReference>
<name>D4P7Q9_9CAUD</name>
<sequence length="121" mass="13395">MVEQTIRKNYTAYNETPMKGTVMFNSKPSDSKVGLENAINSLLEEMSHLNGDSEEYAKMTEQLDVLYKLKEVDHKVEAGKRVSADTLAIIAGNVLGIAMIVGHERVSILTSKALPLLMKLK</sequence>
<proteinExistence type="predicted"/>
<dbReference type="OrthoDB" id="33761at10239"/>